<evidence type="ECO:0000313" key="3">
    <source>
        <dbReference type="Proteomes" id="UP001590951"/>
    </source>
</evidence>
<feature type="compositionally biased region" description="Basic residues" evidence="1">
    <location>
        <begin position="1"/>
        <end position="10"/>
    </location>
</feature>
<feature type="region of interest" description="Disordered" evidence="1">
    <location>
        <begin position="1"/>
        <end position="27"/>
    </location>
</feature>
<evidence type="ECO:0000256" key="1">
    <source>
        <dbReference type="SAM" id="MobiDB-lite"/>
    </source>
</evidence>
<proteinExistence type="predicted"/>
<gene>
    <name evidence="2" type="ORF">ABVK25_002576</name>
</gene>
<accession>A0ABR4BHD8</accession>
<reference evidence="2 3" key="1">
    <citation type="submission" date="2024-09" db="EMBL/GenBank/DDBJ databases">
        <title>Rethinking Asexuality: The Enigmatic Case of Functional Sexual Genes in Lepraria (Stereocaulaceae).</title>
        <authorList>
            <person name="Doellman M."/>
            <person name="Sun Y."/>
            <person name="Barcenas-Pena A."/>
            <person name="Lumbsch H.T."/>
            <person name="Grewe F."/>
        </authorList>
    </citation>
    <scope>NUCLEOTIDE SEQUENCE [LARGE SCALE GENOMIC DNA]</scope>
    <source>
        <strain evidence="2 3">Grewe 0041</strain>
    </source>
</reference>
<organism evidence="2 3">
    <name type="scientific">Lepraria finkii</name>
    <dbReference type="NCBI Taxonomy" id="1340010"/>
    <lineage>
        <taxon>Eukaryota</taxon>
        <taxon>Fungi</taxon>
        <taxon>Dikarya</taxon>
        <taxon>Ascomycota</taxon>
        <taxon>Pezizomycotina</taxon>
        <taxon>Lecanoromycetes</taxon>
        <taxon>OSLEUM clade</taxon>
        <taxon>Lecanoromycetidae</taxon>
        <taxon>Lecanorales</taxon>
        <taxon>Lecanorineae</taxon>
        <taxon>Stereocaulaceae</taxon>
        <taxon>Lepraria</taxon>
    </lineage>
</organism>
<dbReference type="EMBL" id="JBHFEH010000006">
    <property type="protein sequence ID" value="KAL2056837.1"/>
    <property type="molecule type" value="Genomic_DNA"/>
</dbReference>
<dbReference type="Proteomes" id="UP001590951">
    <property type="component" value="Unassembled WGS sequence"/>
</dbReference>
<sequence>MRLEKKRKNAKKENEAPDAANTQPSEAQPFVNLQSACPLYNLPQEIRDAIFELALTSYEDNCRPHDPNSPTISITMTIPKSALASSTITGPIRHYAHLSPHIGRDEAYASSYQLEHTIL</sequence>
<protein>
    <submittedName>
        <fullName evidence="2">Uncharacterized protein</fullName>
    </submittedName>
</protein>
<evidence type="ECO:0000313" key="2">
    <source>
        <dbReference type="EMBL" id="KAL2056837.1"/>
    </source>
</evidence>
<keyword evidence="3" id="KW-1185">Reference proteome</keyword>
<name>A0ABR4BHD8_9LECA</name>
<comment type="caution">
    <text evidence="2">The sequence shown here is derived from an EMBL/GenBank/DDBJ whole genome shotgun (WGS) entry which is preliminary data.</text>
</comment>